<evidence type="ECO:0000256" key="1">
    <source>
        <dbReference type="SAM" id="SignalP"/>
    </source>
</evidence>
<dbReference type="Pfam" id="PF06477">
    <property type="entry name" value="DUF1091"/>
    <property type="match status" value="1"/>
</dbReference>
<keyword evidence="3" id="KW-1185">Reference proteome</keyword>
<dbReference type="Proteomes" id="UP000008711">
    <property type="component" value="Unassembled WGS sequence"/>
</dbReference>
<dbReference type="AlphaFoldDB" id="B3NQK2"/>
<dbReference type="PANTHER" id="PTHR20898:SF0">
    <property type="entry name" value="DAEDALUS ON 3-RELATED"/>
    <property type="match status" value="1"/>
</dbReference>
<sequence length="175" mass="20377">MDQRIAIFAVSVIFSFLVCGEANLAKMTNAVCKSYNESWVVIHYCRLKAYSRTKTSLNINATFIEPAKKIHVHAKMMKRANGYKPFLFDYTLDACLFMRRRNQPFAKIIWNFIRNVSTVNHTCPYEGLQMVSDFHRIEVPVPLPSGEYLLLLDWLFDLKPQFATNVYFTYVEDIA</sequence>
<evidence type="ECO:0000313" key="2">
    <source>
        <dbReference type="EMBL" id="EDV57005.1"/>
    </source>
</evidence>
<reference evidence="2 3" key="1">
    <citation type="journal article" date="2007" name="Nature">
        <title>Evolution of genes and genomes on the Drosophila phylogeny.</title>
        <authorList>
            <consortium name="Drosophila 12 Genomes Consortium"/>
            <person name="Clark A.G."/>
            <person name="Eisen M.B."/>
            <person name="Smith D.R."/>
            <person name="Bergman C.M."/>
            <person name="Oliver B."/>
            <person name="Markow T.A."/>
            <person name="Kaufman T.C."/>
            <person name="Kellis M."/>
            <person name="Gelbart W."/>
            <person name="Iyer V.N."/>
            <person name="Pollard D.A."/>
            <person name="Sackton T.B."/>
            <person name="Larracuente A.M."/>
            <person name="Singh N.D."/>
            <person name="Abad J.P."/>
            <person name="Abt D.N."/>
            <person name="Adryan B."/>
            <person name="Aguade M."/>
            <person name="Akashi H."/>
            <person name="Anderson W.W."/>
            <person name="Aquadro C.F."/>
            <person name="Ardell D.H."/>
            <person name="Arguello R."/>
            <person name="Artieri C.G."/>
            <person name="Barbash D.A."/>
            <person name="Barker D."/>
            <person name="Barsanti P."/>
            <person name="Batterham P."/>
            <person name="Batzoglou S."/>
            <person name="Begun D."/>
            <person name="Bhutkar A."/>
            <person name="Blanco E."/>
            <person name="Bosak S.A."/>
            <person name="Bradley R.K."/>
            <person name="Brand A.D."/>
            <person name="Brent M.R."/>
            <person name="Brooks A.N."/>
            <person name="Brown R.H."/>
            <person name="Butlin R.K."/>
            <person name="Caggese C."/>
            <person name="Calvi B.R."/>
            <person name="Bernardo de Carvalho A."/>
            <person name="Caspi A."/>
            <person name="Castrezana S."/>
            <person name="Celniker S.E."/>
            <person name="Chang J.L."/>
            <person name="Chapple C."/>
            <person name="Chatterji S."/>
            <person name="Chinwalla A."/>
            <person name="Civetta A."/>
            <person name="Clifton S.W."/>
            <person name="Comeron J.M."/>
            <person name="Costello J.C."/>
            <person name="Coyne J.A."/>
            <person name="Daub J."/>
            <person name="David R.G."/>
            <person name="Delcher A.L."/>
            <person name="Delehaunty K."/>
            <person name="Do C.B."/>
            <person name="Ebling H."/>
            <person name="Edwards K."/>
            <person name="Eickbush T."/>
            <person name="Evans J.D."/>
            <person name="Filipski A."/>
            <person name="Findeiss S."/>
            <person name="Freyhult E."/>
            <person name="Fulton L."/>
            <person name="Fulton R."/>
            <person name="Garcia A.C."/>
            <person name="Gardiner A."/>
            <person name="Garfield D.A."/>
            <person name="Garvin B.E."/>
            <person name="Gibson G."/>
            <person name="Gilbert D."/>
            <person name="Gnerre S."/>
            <person name="Godfrey J."/>
            <person name="Good R."/>
            <person name="Gotea V."/>
            <person name="Gravely B."/>
            <person name="Greenberg A.J."/>
            <person name="Griffiths-Jones S."/>
            <person name="Gross S."/>
            <person name="Guigo R."/>
            <person name="Gustafson E.A."/>
            <person name="Haerty W."/>
            <person name="Hahn M.W."/>
            <person name="Halligan D.L."/>
            <person name="Halpern A.L."/>
            <person name="Halter G.M."/>
            <person name="Han M.V."/>
            <person name="Heger A."/>
            <person name="Hillier L."/>
            <person name="Hinrichs A.S."/>
            <person name="Holmes I."/>
            <person name="Hoskins R.A."/>
            <person name="Hubisz M.J."/>
            <person name="Hultmark D."/>
            <person name="Huntley M.A."/>
            <person name="Jaffe D.B."/>
            <person name="Jagadeeshan S."/>
            <person name="Jeck W.R."/>
            <person name="Johnson J."/>
            <person name="Jones C.D."/>
            <person name="Jordan W.C."/>
            <person name="Karpen G.H."/>
            <person name="Kataoka E."/>
            <person name="Keightley P.D."/>
            <person name="Kheradpour P."/>
            <person name="Kirkness E.F."/>
            <person name="Koerich L.B."/>
            <person name="Kristiansen K."/>
            <person name="Kudrna D."/>
            <person name="Kulathinal R.J."/>
            <person name="Kumar S."/>
            <person name="Kwok R."/>
            <person name="Lander E."/>
            <person name="Langley C.H."/>
            <person name="Lapoint R."/>
            <person name="Lazzaro B.P."/>
            <person name="Lee S.J."/>
            <person name="Levesque L."/>
            <person name="Li R."/>
            <person name="Lin C.F."/>
            <person name="Lin M.F."/>
            <person name="Lindblad-Toh K."/>
            <person name="Llopart A."/>
            <person name="Long M."/>
            <person name="Low L."/>
            <person name="Lozovsky E."/>
            <person name="Lu J."/>
            <person name="Luo M."/>
            <person name="Machado C.A."/>
            <person name="Makalowski W."/>
            <person name="Marzo M."/>
            <person name="Matsuda M."/>
            <person name="Matzkin L."/>
            <person name="McAllister B."/>
            <person name="McBride C.S."/>
            <person name="McKernan B."/>
            <person name="McKernan K."/>
            <person name="Mendez-Lago M."/>
            <person name="Minx P."/>
            <person name="Mollenhauer M.U."/>
            <person name="Montooth K."/>
            <person name="Mount S.M."/>
            <person name="Mu X."/>
            <person name="Myers E."/>
            <person name="Negre B."/>
            <person name="Newfeld S."/>
            <person name="Nielsen R."/>
            <person name="Noor M.A."/>
            <person name="O'Grady P."/>
            <person name="Pachter L."/>
            <person name="Papaceit M."/>
            <person name="Parisi M.J."/>
            <person name="Parisi M."/>
            <person name="Parts L."/>
            <person name="Pedersen J.S."/>
            <person name="Pesole G."/>
            <person name="Phillippy A.M."/>
            <person name="Ponting C.P."/>
            <person name="Pop M."/>
            <person name="Porcelli D."/>
            <person name="Powell J.R."/>
            <person name="Prohaska S."/>
            <person name="Pruitt K."/>
            <person name="Puig M."/>
            <person name="Quesneville H."/>
            <person name="Ram K.R."/>
            <person name="Rand D."/>
            <person name="Rasmussen M.D."/>
            <person name="Reed L.K."/>
            <person name="Reenan R."/>
            <person name="Reily A."/>
            <person name="Remington K.A."/>
            <person name="Rieger T.T."/>
            <person name="Ritchie M.G."/>
            <person name="Robin C."/>
            <person name="Rogers Y.H."/>
            <person name="Rohde C."/>
            <person name="Rozas J."/>
            <person name="Rubenfield M.J."/>
            <person name="Ruiz A."/>
            <person name="Russo S."/>
            <person name="Salzberg S.L."/>
            <person name="Sanchez-Gracia A."/>
            <person name="Saranga D.J."/>
            <person name="Sato H."/>
            <person name="Schaeffer S.W."/>
            <person name="Schatz M.C."/>
            <person name="Schlenke T."/>
            <person name="Schwartz R."/>
            <person name="Segarra C."/>
            <person name="Singh R.S."/>
            <person name="Sirot L."/>
            <person name="Sirota M."/>
            <person name="Sisneros N.B."/>
            <person name="Smith C.D."/>
            <person name="Smith T.F."/>
            <person name="Spieth J."/>
            <person name="Stage D.E."/>
            <person name="Stark A."/>
            <person name="Stephan W."/>
            <person name="Strausberg R.L."/>
            <person name="Strempel S."/>
            <person name="Sturgill D."/>
            <person name="Sutton G."/>
            <person name="Sutton G.G."/>
            <person name="Tao W."/>
            <person name="Teichmann S."/>
            <person name="Tobari Y.N."/>
            <person name="Tomimura Y."/>
            <person name="Tsolas J.M."/>
            <person name="Valente V.L."/>
            <person name="Venter E."/>
            <person name="Venter J.C."/>
            <person name="Vicario S."/>
            <person name="Vieira F.G."/>
            <person name="Vilella A.J."/>
            <person name="Villasante A."/>
            <person name="Walenz B."/>
            <person name="Wang J."/>
            <person name="Wasserman M."/>
            <person name="Watts T."/>
            <person name="Wilson D."/>
            <person name="Wilson R.K."/>
            <person name="Wing R.A."/>
            <person name="Wolfner M.F."/>
            <person name="Wong A."/>
            <person name="Wong G.K."/>
            <person name="Wu C.I."/>
            <person name="Wu G."/>
            <person name="Yamamoto D."/>
            <person name="Yang H.P."/>
            <person name="Yang S.P."/>
            <person name="Yorke J.A."/>
            <person name="Yoshida K."/>
            <person name="Zdobnov E."/>
            <person name="Zhang P."/>
            <person name="Zhang Y."/>
            <person name="Zimin A.V."/>
            <person name="Baldwin J."/>
            <person name="Abdouelleil A."/>
            <person name="Abdulkadir J."/>
            <person name="Abebe A."/>
            <person name="Abera B."/>
            <person name="Abreu J."/>
            <person name="Acer S.C."/>
            <person name="Aftuck L."/>
            <person name="Alexander A."/>
            <person name="An P."/>
            <person name="Anderson E."/>
            <person name="Anderson S."/>
            <person name="Arachi H."/>
            <person name="Azer M."/>
            <person name="Bachantsang P."/>
            <person name="Barry A."/>
            <person name="Bayul T."/>
            <person name="Berlin A."/>
            <person name="Bessette D."/>
            <person name="Bloom T."/>
            <person name="Blye J."/>
            <person name="Boguslavskiy L."/>
            <person name="Bonnet C."/>
            <person name="Boukhgalter B."/>
            <person name="Bourzgui I."/>
            <person name="Brown A."/>
            <person name="Cahill P."/>
            <person name="Channer S."/>
            <person name="Cheshatsang Y."/>
            <person name="Chuda L."/>
            <person name="Citroen M."/>
            <person name="Collymore A."/>
            <person name="Cooke P."/>
            <person name="Costello M."/>
            <person name="D'Aco K."/>
            <person name="Daza R."/>
            <person name="De Haan G."/>
            <person name="DeGray S."/>
            <person name="DeMaso C."/>
            <person name="Dhargay N."/>
            <person name="Dooley K."/>
            <person name="Dooley E."/>
            <person name="Doricent M."/>
            <person name="Dorje P."/>
            <person name="Dorjee K."/>
            <person name="Dupes A."/>
            <person name="Elong R."/>
            <person name="Falk J."/>
            <person name="Farina A."/>
            <person name="Faro S."/>
            <person name="Ferguson D."/>
            <person name="Fisher S."/>
            <person name="Foley C.D."/>
            <person name="Franke A."/>
            <person name="Friedrich D."/>
            <person name="Gadbois L."/>
            <person name="Gearin G."/>
            <person name="Gearin C.R."/>
            <person name="Giannoukos G."/>
            <person name="Goode T."/>
            <person name="Graham J."/>
            <person name="Grandbois E."/>
            <person name="Grewal S."/>
            <person name="Gyaltsen K."/>
            <person name="Hafez N."/>
            <person name="Hagos B."/>
            <person name="Hall J."/>
            <person name="Henson C."/>
            <person name="Hollinger A."/>
            <person name="Honan T."/>
            <person name="Huard M.D."/>
            <person name="Hughes L."/>
            <person name="Hurhula B."/>
            <person name="Husby M.E."/>
            <person name="Kamat A."/>
            <person name="Kanga B."/>
            <person name="Kashin S."/>
            <person name="Khazanovich D."/>
            <person name="Kisner P."/>
            <person name="Lance K."/>
            <person name="Lara M."/>
            <person name="Lee W."/>
            <person name="Lennon N."/>
            <person name="Letendre F."/>
            <person name="LeVine R."/>
            <person name="Lipovsky A."/>
            <person name="Liu X."/>
            <person name="Liu J."/>
            <person name="Liu S."/>
            <person name="Lokyitsang T."/>
            <person name="Lokyitsang Y."/>
            <person name="Lubonja R."/>
            <person name="Lui A."/>
            <person name="MacDonald P."/>
            <person name="Magnisalis V."/>
            <person name="Maru K."/>
            <person name="Matthews C."/>
            <person name="McCusker W."/>
            <person name="McDonough S."/>
            <person name="Mehta T."/>
            <person name="Meldrim J."/>
            <person name="Meneus L."/>
            <person name="Mihai O."/>
            <person name="Mihalev A."/>
            <person name="Mihova T."/>
            <person name="Mittelman R."/>
            <person name="Mlenga V."/>
            <person name="Montmayeur A."/>
            <person name="Mulrain L."/>
            <person name="Navidi A."/>
            <person name="Naylor J."/>
            <person name="Negash T."/>
            <person name="Nguyen T."/>
            <person name="Nguyen N."/>
            <person name="Nicol R."/>
            <person name="Norbu C."/>
            <person name="Norbu N."/>
            <person name="Novod N."/>
            <person name="O'Neill B."/>
            <person name="Osman S."/>
            <person name="Markiewicz E."/>
            <person name="Oyono O.L."/>
            <person name="Patti C."/>
            <person name="Phunkhang P."/>
            <person name="Pierre F."/>
            <person name="Priest M."/>
            <person name="Raghuraman S."/>
            <person name="Rege F."/>
            <person name="Reyes R."/>
            <person name="Rise C."/>
            <person name="Rogov P."/>
            <person name="Ross K."/>
            <person name="Ryan E."/>
            <person name="Settipalli S."/>
            <person name="Shea T."/>
            <person name="Sherpa N."/>
            <person name="Shi L."/>
            <person name="Shih D."/>
            <person name="Sparrow T."/>
            <person name="Spaulding J."/>
            <person name="Stalker J."/>
            <person name="Stange-Thomann N."/>
            <person name="Stavropoulos S."/>
            <person name="Stone C."/>
            <person name="Strader C."/>
            <person name="Tesfaye S."/>
            <person name="Thomson T."/>
            <person name="Thoulutsang Y."/>
            <person name="Thoulutsang D."/>
            <person name="Topham K."/>
            <person name="Topping I."/>
            <person name="Tsamla T."/>
            <person name="Vassiliev H."/>
            <person name="Vo A."/>
            <person name="Wangchuk T."/>
            <person name="Wangdi T."/>
            <person name="Weiand M."/>
            <person name="Wilkinson J."/>
            <person name="Wilson A."/>
            <person name="Yadav S."/>
            <person name="Young G."/>
            <person name="Yu Q."/>
            <person name="Zembek L."/>
            <person name="Zhong D."/>
            <person name="Zimmer A."/>
            <person name="Zwirko Z."/>
            <person name="Jaffe D.B."/>
            <person name="Alvarez P."/>
            <person name="Brockman W."/>
            <person name="Butler J."/>
            <person name="Chin C."/>
            <person name="Gnerre S."/>
            <person name="Grabherr M."/>
            <person name="Kleber M."/>
            <person name="Mauceli E."/>
            <person name="MacCallum I."/>
        </authorList>
    </citation>
    <scope>NUCLEOTIDE SEQUENCE [LARGE SCALE GENOMIC DNA]</scope>
    <source>
        <strain evidence="2 3">TSC#14021-0224.01</strain>
    </source>
</reference>
<dbReference type="eggNOG" id="ENOG502RTNF">
    <property type="taxonomic scope" value="Eukaryota"/>
</dbReference>
<dbReference type="PANTHER" id="PTHR20898">
    <property type="entry name" value="DAEDALUS ON 3-RELATED-RELATED"/>
    <property type="match status" value="1"/>
</dbReference>
<accession>B3NQK2</accession>
<organism evidence="2 3">
    <name type="scientific">Drosophila erecta</name>
    <name type="common">Fruit fly</name>
    <dbReference type="NCBI Taxonomy" id="7220"/>
    <lineage>
        <taxon>Eukaryota</taxon>
        <taxon>Metazoa</taxon>
        <taxon>Ecdysozoa</taxon>
        <taxon>Arthropoda</taxon>
        <taxon>Hexapoda</taxon>
        <taxon>Insecta</taxon>
        <taxon>Pterygota</taxon>
        <taxon>Neoptera</taxon>
        <taxon>Endopterygota</taxon>
        <taxon>Diptera</taxon>
        <taxon>Brachycera</taxon>
        <taxon>Muscomorpha</taxon>
        <taxon>Ephydroidea</taxon>
        <taxon>Drosophilidae</taxon>
        <taxon>Drosophila</taxon>
        <taxon>Sophophora</taxon>
    </lineage>
</organism>
<protein>
    <recommendedName>
        <fullName evidence="4">MD-2-related lipid-recognition domain-containing protein</fullName>
    </recommendedName>
</protein>
<dbReference type="OrthoDB" id="7912113at2759"/>
<gene>
    <name evidence="2" type="primary">Dere\GG19928</name>
    <name evidence="2" type="synonym">dere_GLEANR_4770</name>
    <name evidence="2" type="synonym">GG19928</name>
    <name evidence="2" type="ORF">Dere_GG19928</name>
</gene>
<feature type="signal peptide" evidence="1">
    <location>
        <begin position="1"/>
        <end position="22"/>
    </location>
</feature>
<keyword evidence="1" id="KW-0732">Signal</keyword>
<dbReference type="KEGG" id="der:6548099"/>
<dbReference type="InterPro" id="IPR010512">
    <property type="entry name" value="DUF1091"/>
</dbReference>
<reference evidence="2 3" key="2">
    <citation type="journal article" date="2008" name="Bioinformatics">
        <title>Assembly reconciliation.</title>
        <authorList>
            <person name="Zimin A.V."/>
            <person name="Smith D.R."/>
            <person name="Sutton G."/>
            <person name="Yorke J.A."/>
        </authorList>
    </citation>
    <scope>NUCLEOTIDE SEQUENCE [LARGE SCALE GENOMIC DNA]</scope>
    <source>
        <strain evidence="2 3">TSC#14021-0224.01</strain>
    </source>
</reference>
<dbReference type="EMBL" id="CH954179">
    <property type="protein sequence ID" value="EDV57005.1"/>
    <property type="molecule type" value="Genomic_DNA"/>
</dbReference>
<dbReference type="HOGENOM" id="CLU_116900_0_1_1"/>
<evidence type="ECO:0000313" key="3">
    <source>
        <dbReference type="Proteomes" id="UP000008711"/>
    </source>
</evidence>
<name>B3NQK2_DROER</name>
<proteinExistence type="predicted"/>
<evidence type="ECO:0008006" key="4">
    <source>
        <dbReference type="Google" id="ProtNLM"/>
    </source>
</evidence>
<dbReference type="OMA" id="KIHVHAK"/>
<dbReference type="PhylomeDB" id="B3NQK2"/>
<dbReference type="SMART" id="SM00697">
    <property type="entry name" value="DM8"/>
    <property type="match status" value="1"/>
</dbReference>
<feature type="chain" id="PRO_5002792362" description="MD-2-related lipid-recognition domain-containing protein" evidence="1">
    <location>
        <begin position="23"/>
        <end position="175"/>
    </location>
</feature>